<name>A0A2V4PIT5_9ACTN</name>
<keyword evidence="2" id="KW-0238">DNA-binding</keyword>
<dbReference type="EMBL" id="PYBW01000027">
    <property type="protein sequence ID" value="PYC83800.1"/>
    <property type="molecule type" value="Genomic_DNA"/>
</dbReference>
<reference evidence="6 7" key="1">
    <citation type="submission" date="2018-03" db="EMBL/GenBank/DDBJ databases">
        <title>Bioinformatic expansion and discovery of thiopeptide antibiotics.</title>
        <authorList>
            <person name="Schwalen C.J."/>
            <person name="Hudson G.A."/>
            <person name="Mitchell D.A."/>
        </authorList>
    </citation>
    <scope>NUCLEOTIDE SEQUENCE [LARGE SCALE GENOMIC DNA]</scope>
    <source>
        <strain evidence="6 7">ATCC 21389</strain>
    </source>
</reference>
<dbReference type="GO" id="GO:0003677">
    <property type="term" value="F:DNA binding"/>
    <property type="evidence" value="ECO:0007669"/>
    <property type="project" value="UniProtKB-KW"/>
</dbReference>
<dbReference type="Gene3D" id="1.10.357.10">
    <property type="entry name" value="Tetracycline Repressor, domain 2"/>
    <property type="match status" value="1"/>
</dbReference>
<dbReference type="Pfam" id="PF00440">
    <property type="entry name" value="TetR_N"/>
    <property type="match status" value="1"/>
</dbReference>
<dbReference type="InterPro" id="IPR001647">
    <property type="entry name" value="HTH_TetR"/>
</dbReference>
<keyword evidence="3" id="KW-0804">Transcription</keyword>
<dbReference type="Gene3D" id="1.10.10.60">
    <property type="entry name" value="Homeodomain-like"/>
    <property type="match status" value="1"/>
</dbReference>
<dbReference type="InterPro" id="IPR025996">
    <property type="entry name" value="MT1864/Rv1816-like_C"/>
</dbReference>
<gene>
    <name evidence="6" type="ORF">C7C46_08640</name>
</gene>
<evidence type="ECO:0000256" key="1">
    <source>
        <dbReference type="ARBA" id="ARBA00023015"/>
    </source>
</evidence>
<evidence type="ECO:0000259" key="5">
    <source>
        <dbReference type="Pfam" id="PF13305"/>
    </source>
</evidence>
<feature type="domain" description="HTH-type transcriptional regulator MT1864/Rv1816-like C-terminal" evidence="5">
    <location>
        <begin position="84"/>
        <end position="179"/>
    </location>
</feature>
<organism evidence="6 7">
    <name type="scientific">Streptomyces tateyamensis</name>
    <dbReference type="NCBI Taxonomy" id="565073"/>
    <lineage>
        <taxon>Bacteria</taxon>
        <taxon>Bacillati</taxon>
        <taxon>Actinomycetota</taxon>
        <taxon>Actinomycetes</taxon>
        <taxon>Kitasatosporales</taxon>
        <taxon>Streptomycetaceae</taxon>
        <taxon>Streptomyces</taxon>
    </lineage>
</organism>
<dbReference type="InterPro" id="IPR036271">
    <property type="entry name" value="Tet_transcr_reg_TetR-rel_C_sf"/>
</dbReference>
<dbReference type="AlphaFoldDB" id="A0A2V4PIT5"/>
<evidence type="ECO:0000259" key="4">
    <source>
        <dbReference type="Pfam" id="PF00440"/>
    </source>
</evidence>
<dbReference type="SUPFAM" id="SSF46689">
    <property type="entry name" value="Homeodomain-like"/>
    <property type="match status" value="1"/>
</dbReference>
<dbReference type="InterPro" id="IPR009057">
    <property type="entry name" value="Homeodomain-like_sf"/>
</dbReference>
<feature type="domain" description="HTH tetR-type" evidence="4">
    <location>
        <begin position="12"/>
        <end position="46"/>
    </location>
</feature>
<dbReference type="Pfam" id="PF13305">
    <property type="entry name" value="TetR_C_33"/>
    <property type="match status" value="1"/>
</dbReference>
<evidence type="ECO:0000313" key="7">
    <source>
        <dbReference type="Proteomes" id="UP000248039"/>
    </source>
</evidence>
<evidence type="ECO:0000256" key="3">
    <source>
        <dbReference type="ARBA" id="ARBA00023163"/>
    </source>
</evidence>
<evidence type="ECO:0000313" key="6">
    <source>
        <dbReference type="EMBL" id="PYC83800.1"/>
    </source>
</evidence>
<evidence type="ECO:0000256" key="2">
    <source>
        <dbReference type="ARBA" id="ARBA00023125"/>
    </source>
</evidence>
<protein>
    <submittedName>
        <fullName evidence="6">TetR family transcriptional regulator</fullName>
    </submittedName>
</protein>
<accession>A0A2V4PIT5</accession>
<proteinExistence type="predicted"/>
<sequence length="192" mass="19831">MPRAGLNPDAVVDHALALIDEQGPEALTLAGVAQLAGVAAPSLYKHVPGGLGGLRRLVAVRVTEELAERLSSATEGLAGEPAVQALLRAYHGYALEHPQRYAALPQSPMAADEQLAGAATALVGAIFKVVEGYGIEDSEAVHAVRTVRALAHGFAALSIGGAFQLSEQLSVTQDRLIAVLTAGLRDWPTGGM</sequence>
<dbReference type="OrthoDB" id="71867at2"/>
<keyword evidence="7" id="KW-1185">Reference proteome</keyword>
<dbReference type="Proteomes" id="UP000248039">
    <property type="component" value="Unassembled WGS sequence"/>
</dbReference>
<dbReference type="RefSeq" id="WP_110667420.1">
    <property type="nucleotide sequence ID" value="NZ_PYBW01000027.1"/>
</dbReference>
<comment type="caution">
    <text evidence="6">The sequence shown here is derived from an EMBL/GenBank/DDBJ whole genome shotgun (WGS) entry which is preliminary data.</text>
</comment>
<keyword evidence="1" id="KW-0805">Transcription regulation</keyword>
<dbReference type="SUPFAM" id="SSF48498">
    <property type="entry name" value="Tetracyclin repressor-like, C-terminal domain"/>
    <property type="match status" value="1"/>
</dbReference>